<proteinExistence type="predicted"/>
<comment type="caution">
    <text evidence="1">The sequence shown here is derived from an EMBL/GenBank/DDBJ whole genome shotgun (WGS) entry which is preliminary data.</text>
</comment>
<organism evidence="1 2">
    <name type="scientific">Enterococcus canintestini</name>
    <dbReference type="NCBI Taxonomy" id="317010"/>
    <lineage>
        <taxon>Bacteria</taxon>
        <taxon>Bacillati</taxon>
        <taxon>Bacillota</taxon>
        <taxon>Bacilli</taxon>
        <taxon>Lactobacillales</taxon>
        <taxon>Enterococcaceae</taxon>
        <taxon>Enterococcus</taxon>
    </lineage>
</organism>
<reference evidence="1 2" key="1">
    <citation type="submission" date="2015-08" db="EMBL/GenBank/DDBJ databases">
        <title>Enterococcus genome sequence.</title>
        <authorList>
            <person name="Acedo J.Z."/>
            <person name="Vederas J.C."/>
        </authorList>
    </citation>
    <scope>NUCLEOTIDE SEQUENCE [LARGE SCALE GENOMIC DNA]</scope>
    <source>
        <strain evidence="1 2">49</strain>
    </source>
</reference>
<evidence type="ECO:0000313" key="1">
    <source>
        <dbReference type="EMBL" id="PAA99820.1"/>
    </source>
</evidence>
<gene>
    <name evidence="1" type="ORF">AKL21_12705</name>
</gene>
<name>A0A267HN82_9ENTE</name>
<dbReference type="AlphaFoldDB" id="A0A267HN82"/>
<dbReference type="Proteomes" id="UP000216797">
    <property type="component" value="Unassembled WGS sequence"/>
</dbReference>
<dbReference type="RefSeq" id="WP_095007192.1">
    <property type="nucleotide sequence ID" value="NZ_LHUG01000018.1"/>
</dbReference>
<evidence type="ECO:0000313" key="2">
    <source>
        <dbReference type="Proteomes" id="UP000216797"/>
    </source>
</evidence>
<sequence length="64" mass="7255">MVKLVSKKDLIRAGYSNYHAAKIIHDSKQLLVSKGFSYYKNRRLGVVLNHAIEELIGIDPLKSD</sequence>
<dbReference type="InterPro" id="IPR021512">
    <property type="entry name" value="DUF3173"/>
</dbReference>
<dbReference type="EMBL" id="LHUG01000018">
    <property type="protein sequence ID" value="PAA99820.1"/>
    <property type="molecule type" value="Genomic_DNA"/>
</dbReference>
<evidence type="ECO:0008006" key="3">
    <source>
        <dbReference type="Google" id="ProtNLM"/>
    </source>
</evidence>
<dbReference type="Pfam" id="PF11372">
    <property type="entry name" value="DUF3173"/>
    <property type="match status" value="1"/>
</dbReference>
<accession>A0A267HN82</accession>
<protein>
    <recommendedName>
        <fullName evidence="3">DUF3173 domain-containing protein</fullName>
    </recommendedName>
</protein>
<keyword evidence="2" id="KW-1185">Reference proteome</keyword>